<dbReference type="PANTHER" id="PTHR30204:SF93">
    <property type="entry name" value="HTH MERR-TYPE DOMAIN-CONTAINING PROTEIN"/>
    <property type="match status" value="1"/>
</dbReference>
<dbReference type="GO" id="GO:0003700">
    <property type="term" value="F:DNA-binding transcription factor activity"/>
    <property type="evidence" value="ECO:0007669"/>
    <property type="project" value="InterPro"/>
</dbReference>
<keyword evidence="2" id="KW-0812">Transmembrane</keyword>
<evidence type="ECO:0000256" key="1">
    <source>
        <dbReference type="ARBA" id="ARBA00004141"/>
    </source>
</evidence>
<dbReference type="GO" id="GO:0003677">
    <property type="term" value="F:DNA binding"/>
    <property type="evidence" value="ECO:0007669"/>
    <property type="project" value="UniProtKB-KW"/>
</dbReference>
<keyword evidence="4" id="KW-0238">DNA-binding</keyword>
<dbReference type="InterPro" id="IPR009061">
    <property type="entry name" value="DNA-bd_dom_put_sf"/>
</dbReference>
<comment type="caution">
    <text evidence="7">The sequence shown here is derived from an EMBL/GenBank/DDBJ whole genome shotgun (WGS) entry which is preliminary data.</text>
</comment>
<organism evidence="7 8">
    <name type="scientific">Candidatus Flavonifractor intestinipullorum</name>
    <dbReference type="NCBI Taxonomy" id="2838587"/>
    <lineage>
        <taxon>Bacteria</taxon>
        <taxon>Bacillati</taxon>
        <taxon>Bacillota</taxon>
        <taxon>Clostridia</taxon>
        <taxon>Eubacteriales</taxon>
        <taxon>Oscillospiraceae</taxon>
        <taxon>Flavonifractor</taxon>
    </lineage>
</organism>
<comment type="subcellular location">
    <subcellularLocation>
        <location evidence="1">Membrane</location>
        <topology evidence="1">Multi-pass membrane protein</topology>
    </subcellularLocation>
</comment>
<feature type="domain" description="HTH merR-type" evidence="6">
    <location>
        <begin position="1"/>
        <end position="68"/>
    </location>
</feature>
<dbReference type="Pfam" id="PF13411">
    <property type="entry name" value="MerR_1"/>
    <property type="match status" value="1"/>
</dbReference>
<dbReference type="EMBL" id="DWYC01000061">
    <property type="protein sequence ID" value="HJB57328.1"/>
    <property type="molecule type" value="Genomic_DNA"/>
</dbReference>
<dbReference type="Gene3D" id="1.10.1660.10">
    <property type="match status" value="1"/>
</dbReference>
<evidence type="ECO:0000256" key="4">
    <source>
        <dbReference type="ARBA" id="ARBA00023125"/>
    </source>
</evidence>
<evidence type="ECO:0000256" key="3">
    <source>
        <dbReference type="ARBA" id="ARBA00022989"/>
    </source>
</evidence>
<protein>
    <submittedName>
        <fullName evidence="7">MerR family transcriptional regulator</fullName>
    </submittedName>
</protein>
<dbReference type="Proteomes" id="UP000824208">
    <property type="component" value="Unassembled WGS sequence"/>
</dbReference>
<sequence>MTIKELEERLGLPRASIRYYEQEGLLTPARGANGYRNYSEEDLRTLEKIKLLRQLHLDLETIRALQRGELTLDAALARQLAGLGEDRAALDRAEAVCRALRDAGESYARLDPKPWLDQLTRPPLPAAPHFPPPAETRRAPEPLPVAPCPIRRWLARWLDLGLYGLPWILLRGLALHVPSVENDVLSWLEGYLSIALMFLLEPLLLHYWGWTPGKWLLGLKVRDRAGEKLSLKRALQRTWRLFGRGYGYQIPIYNLYRMWRSYRACREGEYLEWDQDPDLPAREDIRYEMLPLKALKGLGYGAAQAALLGCTVLAVLAGMVPPARGTLTEAELIRNYNHVNRVYGLEAPEMEPDGMLGENPNLGVAAWGWYTPTVTLTEQEGVVTGFAVAWKNVPTWNTYHTPSMAAPAALGGALLAERADLGPVSYQTAMINYIKVLAELTLADAMAGKTVTAEGLELTMEVNVTAGALEDVGVDGNYYESVGEETCQAVVTLRAAWS</sequence>
<dbReference type="InterPro" id="IPR047057">
    <property type="entry name" value="MerR_fam"/>
</dbReference>
<evidence type="ECO:0000313" key="7">
    <source>
        <dbReference type="EMBL" id="HJB57328.1"/>
    </source>
</evidence>
<evidence type="ECO:0000313" key="8">
    <source>
        <dbReference type="Proteomes" id="UP000824208"/>
    </source>
</evidence>
<reference evidence="7" key="2">
    <citation type="submission" date="2021-04" db="EMBL/GenBank/DDBJ databases">
        <authorList>
            <person name="Gilroy R."/>
        </authorList>
    </citation>
    <scope>NUCLEOTIDE SEQUENCE</scope>
    <source>
        <strain evidence="7">CHK189-11263</strain>
    </source>
</reference>
<dbReference type="SMART" id="SM00422">
    <property type="entry name" value="HTH_MERR"/>
    <property type="match status" value="1"/>
</dbReference>
<dbReference type="InterPro" id="IPR000551">
    <property type="entry name" value="MerR-type_HTH_dom"/>
</dbReference>
<name>A0A9D2S550_9FIRM</name>
<keyword evidence="3" id="KW-1133">Transmembrane helix</keyword>
<dbReference type="Pfam" id="PF06271">
    <property type="entry name" value="RDD"/>
    <property type="match status" value="1"/>
</dbReference>
<dbReference type="GO" id="GO:0016020">
    <property type="term" value="C:membrane"/>
    <property type="evidence" value="ECO:0007669"/>
    <property type="project" value="UniProtKB-SubCell"/>
</dbReference>
<evidence type="ECO:0000259" key="6">
    <source>
        <dbReference type="PROSITE" id="PS50937"/>
    </source>
</evidence>
<evidence type="ECO:0000256" key="5">
    <source>
        <dbReference type="ARBA" id="ARBA00023136"/>
    </source>
</evidence>
<dbReference type="InterPro" id="IPR010432">
    <property type="entry name" value="RDD"/>
</dbReference>
<evidence type="ECO:0000256" key="2">
    <source>
        <dbReference type="ARBA" id="ARBA00022692"/>
    </source>
</evidence>
<dbReference type="AlphaFoldDB" id="A0A9D2S550"/>
<accession>A0A9D2S550</accession>
<keyword evidence="5" id="KW-0472">Membrane</keyword>
<dbReference type="CDD" id="cd00592">
    <property type="entry name" value="HTH_MerR-like"/>
    <property type="match status" value="1"/>
</dbReference>
<reference evidence="7" key="1">
    <citation type="journal article" date="2021" name="PeerJ">
        <title>Extensive microbial diversity within the chicken gut microbiome revealed by metagenomics and culture.</title>
        <authorList>
            <person name="Gilroy R."/>
            <person name="Ravi A."/>
            <person name="Getino M."/>
            <person name="Pursley I."/>
            <person name="Horton D.L."/>
            <person name="Alikhan N.F."/>
            <person name="Baker D."/>
            <person name="Gharbi K."/>
            <person name="Hall N."/>
            <person name="Watson M."/>
            <person name="Adriaenssens E.M."/>
            <person name="Foster-Nyarko E."/>
            <person name="Jarju S."/>
            <person name="Secka A."/>
            <person name="Antonio M."/>
            <person name="Oren A."/>
            <person name="Chaudhuri R.R."/>
            <person name="La Ragione R."/>
            <person name="Hildebrand F."/>
            <person name="Pallen M.J."/>
        </authorList>
    </citation>
    <scope>NUCLEOTIDE SEQUENCE</scope>
    <source>
        <strain evidence="7">CHK189-11263</strain>
    </source>
</reference>
<proteinExistence type="predicted"/>
<dbReference type="PROSITE" id="PS50937">
    <property type="entry name" value="HTH_MERR_2"/>
    <property type="match status" value="1"/>
</dbReference>
<gene>
    <name evidence="7" type="ORF">H9714_07240</name>
</gene>
<dbReference type="SUPFAM" id="SSF46955">
    <property type="entry name" value="Putative DNA-binding domain"/>
    <property type="match status" value="1"/>
</dbReference>
<dbReference type="PANTHER" id="PTHR30204">
    <property type="entry name" value="REDOX-CYCLING DRUG-SENSING TRANSCRIPTIONAL ACTIVATOR SOXR"/>
    <property type="match status" value="1"/>
</dbReference>